<evidence type="ECO:0000256" key="1">
    <source>
        <dbReference type="SAM" id="MobiDB-lite"/>
    </source>
</evidence>
<gene>
    <name evidence="2" type="ORF">AUK40_03475</name>
</gene>
<comment type="caution">
    <text evidence="2">The sequence shown here is derived from an EMBL/GenBank/DDBJ whole genome shotgun (WGS) entry which is preliminary data.</text>
</comment>
<dbReference type="Proteomes" id="UP000183245">
    <property type="component" value="Unassembled WGS sequence"/>
</dbReference>
<name>A0A1J5IJM5_9BACT</name>
<protein>
    <submittedName>
        <fullName evidence="2">Uncharacterized protein</fullName>
    </submittedName>
</protein>
<feature type="region of interest" description="Disordered" evidence="1">
    <location>
        <begin position="212"/>
        <end position="238"/>
    </location>
</feature>
<dbReference type="EMBL" id="MNZT01000059">
    <property type="protein sequence ID" value="OIP97317.1"/>
    <property type="molecule type" value="Genomic_DNA"/>
</dbReference>
<proteinExistence type="predicted"/>
<dbReference type="AlphaFoldDB" id="A0A1J5IJM5"/>
<evidence type="ECO:0000313" key="3">
    <source>
        <dbReference type="Proteomes" id="UP000183245"/>
    </source>
</evidence>
<sequence>MIFSSLFRTVRQSPPKETQGEIREVDHLRIISRVRELYISGLLQDGILVSECAQIFGPVLTAQNVLPVSAPSAGGQAPDPSSISALPLHVPQERMLPIQAEEPAPPERVRIMIKSAEAHIPARLSLPRAEERQVVVSDSSVSPASRAKRVLAIDKKTTVRPEPAPEEHSSLPRSVKIVSHLAVRMPTTTLSAAHLNVRPEETIMVRVKDLQTEEDLSEPQPEETAVIKRQIKPTLRFS</sequence>
<evidence type="ECO:0000313" key="2">
    <source>
        <dbReference type="EMBL" id="OIP97317.1"/>
    </source>
</evidence>
<feature type="compositionally biased region" description="Acidic residues" evidence="1">
    <location>
        <begin position="212"/>
        <end position="221"/>
    </location>
</feature>
<reference evidence="2" key="1">
    <citation type="journal article" date="2016" name="Environ. Microbiol.">
        <title>Genomic resolution of a cold subsurface aquifer community provides metabolic insights for novel microbes adapted to high CO concentrations.</title>
        <authorList>
            <person name="Probst A.J."/>
            <person name="Castelle C.J."/>
            <person name="Singh A."/>
            <person name="Brown C.T."/>
            <person name="Anantharaman K."/>
            <person name="Sharon I."/>
            <person name="Hug L.A."/>
            <person name="Burstein D."/>
            <person name="Emerson J.B."/>
            <person name="Thomas B.C."/>
            <person name="Banfield J.F."/>
        </authorList>
    </citation>
    <scope>NUCLEOTIDE SEQUENCE [LARGE SCALE GENOMIC DNA]</scope>
    <source>
        <strain evidence="2">CG2_30_54_11</strain>
    </source>
</reference>
<organism evidence="2 3">
    <name type="scientific">Candidatus Wirthbacteria bacterium CG2_30_54_11</name>
    <dbReference type="NCBI Taxonomy" id="1817892"/>
    <lineage>
        <taxon>Bacteria</taxon>
        <taxon>Candidatus Wirthbacteria</taxon>
    </lineage>
</organism>
<accession>A0A1J5IJM5</accession>